<evidence type="ECO:0000313" key="3">
    <source>
        <dbReference type="Proteomes" id="UP000004968"/>
    </source>
</evidence>
<evidence type="ECO:0000256" key="1">
    <source>
        <dbReference type="SAM" id="MobiDB-lite"/>
    </source>
</evidence>
<feature type="region of interest" description="Disordered" evidence="1">
    <location>
        <begin position="1"/>
        <end position="29"/>
    </location>
</feature>
<gene>
    <name evidence="2" type="ORF">CLOSTHATH_00859</name>
</gene>
<evidence type="ECO:0000313" key="2">
    <source>
        <dbReference type="EMBL" id="EFD00895.1"/>
    </source>
</evidence>
<organism evidence="2 3">
    <name type="scientific">Hungatella hathewayi DSM 13479</name>
    <dbReference type="NCBI Taxonomy" id="566550"/>
    <lineage>
        <taxon>Bacteria</taxon>
        <taxon>Bacillati</taxon>
        <taxon>Bacillota</taxon>
        <taxon>Clostridia</taxon>
        <taxon>Lachnospirales</taxon>
        <taxon>Lachnospiraceae</taxon>
        <taxon>Hungatella</taxon>
    </lineage>
</organism>
<protein>
    <submittedName>
        <fullName evidence="2">Uncharacterized protein</fullName>
    </submittedName>
</protein>
<dbReference type="Proteomes" id="UP000004968">
    <property type="component" value="Unassembled WGS sequence"/>
</dbReference>
<dbReference type="AlphaFoldDB" id="D3AB88"/>
<accession>D3AB88</accession>
<name>D3AB88_9FIRM</name>
<proteinExistence type="predicted"/>
<comment type="caution">
    <text evidence="2">The sequence shown here is derived from an EMBL/GenBank/DDBJ whole genome shotgun (WGS) entry which is preliminary data.</text>
</comment>
<sequence>MPGWSTGTVKKSVEGKERHGRTGHQSQNLISLAPVHKNWRIFI</sequence>
<dbReference type="HOGENOM" id="CLU_3234621_0_0_9"/>
<reference evidence="2 3" key="1">
    <citation type="submission" date="2010-01" db="EMBL/GenBank/DDBJ databases">
        <authorList>
            <person name="Weinstock G."/>
            <person name="Sodergren E."/>
            <person name="Clifton S."/>
            <person name="Fulton L."/>
            <person name="Fulton B."/>
            <person name="Courtney L."/>
            <person name="Fronick C."/>
            <person name="Harrison M."/>
            <person name="Strong C."/>
            <person name="Farmer C."/>
            <person name="Delahaunty K."/>
            <person name="Markovic C."/>
            <person name="Hall O."/>
            <person name="Minx P."/>
            <person name="Tomlinson C."/>
            <person name="Mitreva M."/>
            <person name="Nelson J."/>
            <person name="Hou S."/>
            <person name="Wollam A."/>
            <person name="Pepin K.H."/>
            <person name="Johnson M."/>
            <person name="Bhonagiri V."/>
            <person name="Nash W.E."/>
            <person name="Warren W."/>
            <person name="Chinwalla A."/>
            <person name="Mardis E.R."/>
            <person name="Wilson R.K."/>
        </authorList>
    </citation>
    <scope>NUCLEOTIDE SEQUENCE [LARGE SCALE GENOMIC DNA]</scope>
    <source>
        <strain evidence="2 3">DSM 13479</strain>
    </source>
</reference>
<dbReference type="EMBL" id="ACIO01000064">
    <property type="protein sequence ID" value="EFD00895.1"/>
    <property type="molecule type" value="Genomic_DNA"/>
</dbReference>